<keyword evidence="3 11" id="KW-0132">Cell division</keyword>
<keyword evidence="12" id="KW-0812">Transmembrane</keyword>
<name>A0AAT9G9D8_9RICK</name>
<comment type="function">
    <text evidence="11">Cell wall formation. Catalyzes the transfer of a GlcNAc subunit on undecaprenyl-pyrophosphoryl-MurNAc-pentapeptide (lipid intermediate I) to form undecaprenyl-pyrophosphoryl-MurNAc-(pentapeptide)GlcNAc (lipid intermediate II).</text>
</comment>
<feature type="transmembrane region" description="Helical" evidence="12">
    <location>
        <begin position="92"/>
        <end position="111"/>
    </location>
</feature>
<keyword evidence="10 11" id="KW-0961">Cell wall biogenesis/degradation</keyword>
<evidence type="ECO:0000256" key="10">
    <source>
        <dbReference type="ARBA" id="ARBA00023316"/>
    </source>
</evidence>
<dbReference type="EC" id="2.4.1.227" evidence="11"/>
<evidence type="ECO:0000256" key="12">
    <source>
        <dbReference type="SAM" id="Phobius"/>
    </source>
</evidence>
<feature type="domain" description="Glycosyltransferase family 28 N-terminal" evidence="13">
    <location>
        <begin position="4"/>
        <end position="139"/>
    </location>
</feature>
<evidence type="ECO:0000256" key="3">
    <source>
        <dbReference type="ARBA" id="ARBA00022618"/>
    </source>
</evidence>
<comment type="pathway">
    <text evidence="11">Cell wall biogenesis; peptidoglycan biosynthesis.</text>
</comment>
<evidence type="ECO:0000256" key="8">
    <source>
        <dbReference type="ARBA" id="ARBA00023136"/>
    </source>
</evidence>
<dbReference type="GO" id="GO:0008360">
    <property type="term" value="P:regulation of cell shape"/>
    <property type="evidence" value="ECO:0007669"/>
    <property type="project" value="UniProtKB-KW"/>
</dbReference>
<keyword evidence="6 11" id="KW-0133">Cell shape</keyword>
<dbReference type="GO" id="GO:0005886">
    <property type="term" value="C:plasma membrane"/>
    <property type="evidence" value="ECO:0007669"/>
    <property type="project" value="UniProtKB-SubCell"/>
</dbReference>
<dbReference type="GO" id="GO:0051301">
    <property type="term" value="P:cell division"/>
    <property type="evidence" value="ECO:0007669"/>
    <property type="project" value="UniProtKB-KW"/>
</dbReference>
<evidence type="ECO:0000256" key="9">
    <source>
        <dbReference type="ARBA" id="ARBA00023306"/>
    </source>
</evidence>
<keyword evidence="5 11" id="KW-0808">Transferase</keyword>
<evidence type="ECO:0000313" key="15">
    <source>
        <dbReference type="EMBL" id="BFD46397.1"/>
    </source>
</evidence>
<comment type="caution">
    <text evidence="11">Lacks conserved residue(s) required for the propagation of feature annotation.</text>
</comment>
<keyword evidence="1 11" id="KW-1003">Cell membrane</keyword>
<feature type="binding site" evidence="11">
    <location>
        <position position="121"/>
    </location>
    <ligand>
        <name>UDP-N-acetyl-alpha-D-glucosamine</name>
        <dbReference type="ChEBI" id="CHEBI:57705"/>
    </ligand>
</feature>
<reference evidence="15" key="1">
    <citation type="submission" date="2024-01" db="EMBL/GenBank/DDBJ databases">
        <title>Sequencing the genomes of a sandfly, Sergentomyia squamirostris, and its two endosymbionts.</title>
        <authorList>
            <person name="Itokawa K."/>
            <person name="Sanjoba C."/>
        </authorList>
    </citation>
    <scope>NUCLEOTIDE SEQUENCE</scope>
    <source>
        <strain evidence="15">RiSSQ</strain>
    </source>
</reference>
<keyword evidence="4 11" id="KW-0328">Glycosyltransferase</keyword>
<keyword evidence="12" id="KW-1133">Transmembrane helix</keyword>
<proteinExistence type="inferred from homology"/>
<feature type="binding site" evidence="11">
    <location>
        <begin position="11"/>
        <end position="13"/>
    </location>
    <ligand>
        <name>UDP-N-acetyl-alpha-D-glucosamine</name>
        <dbReference type="ChEBI" id="CHEBI:57705"/>
    </ligand>
</feature>
<feature type="binding site" evidence="11">
    <location>
        <position position="164"/>
    </location>
    <ligand>
        <name>UDP-N-acetyl-alpha-D-glucosamine</name>
        <dbReference type="ChEBI" id="CHEBI:57705"/>
    </ligand>
</feature>
<evidence type="ECO:0000256" key="7">
    <source>
        <dbReference type="ARBA" id="ARBA00022984"/>
    </source>
</evidence>
<dbReference type="GO" id="GO:0071555">
    <property type="term" value="P:cell wall organization"/>
    <property type="evidence" value="ECO:0007669"/>
    <property type="project" value="UniProtKB-KW"/>
</dbReference>
<dbReference type="InterPro" id="IPR007235">
    <property type="entry name" value="Glyco_trans_28_C"/>
</dbReference>
<evidence type="ECO:0000256" key="11">
    <source>
        <dbReference type="HAMAP-Rule" id="MF_00033"/>
    </source>
</evidence>
<dbReference type="PANTHER" id="PTHR21015">
    <property type="entry name" value="UDP-N-ACETYLGLUCOSAMINE--N-ACETYLMURAMYL-(PENTAPEPTIDE) PYROPHOSPHORYL-UNDECAPRENOL N-ACETYLGLUCOSAMINE TRANSFERASE 1"/>
    <property type="match status" value="1"/>
</dbReference>
<dbReference type="InterPro" id="IPR004276">
    <property type="entry name" value="GlycoTrans_28_N"/>
</dbReference>
<dbReference type="Pfam" id="PF03033">
    <property type="entry name" value="Glyco_transf_28"/>
    <property type="match status" value="1"/>
</dbReference>
<accession>A0AAT9G9D8</accession>
<dbReference type="SUPFAM" id="SSF53756">
    <property type="entry name" value="UDP-Glycosyltransferase/glycogen phosphorylase"/>
    <property type="match status" value="1"/>
</dbReference>
<dbReference type="HAMAP" id="MF_00033">
    <property type="entry name" value="MurG"/>
    <property type="match status" value="1"/>
</dbReference>
<dbReference type="GO" id="GO:0009252">
    <property type="term" value="P:peptidoglycan biosynthetic process"/>
    <property type="evidence" value="ECO:0007669"/>
    <property type="project" value="UniProtKB-UniRule"/>
</dbReference>
<keyword evidence="7 11" id="KW-0573">Peptidoglycan synthesis</keyword>
<comment type="subcellular location">
    <subcellularLocation>
        <location evidence="11">Cell membrane</location>
        <topology evidence="11">Peripheral membrane protein</topology>
        <orientation evidence="11">Cytoplasmic side</orientation>
    </subcellularLocation>
</comment>
<dbReference type="EMBL" id="AP029170">
    <property type="protein sequence ID" value="BFD46397.1"/>
    <property type="molecule type" value="Genomic_DNA"/>
</dbReference>
<keyword evidence="9 11" id="KW-0131">Cell cycle</keyword>
<evidence type="ECO:0000256" key="4">
    <source>
        <dbReference type="ARBA" id="ARBA00022676"/>
    </source>
</evidence>
<feature type="domain" description="Glycosyl transferase family 28 C-terminal" evidence="14">
    <location>
        <begin position="183"/>
        <end position="343"/>
    </location>
</feature>
<protein>
    <recommendedName>
        <fullName evidence="11">UDP-N-acetylglucosamine--N-acetylmuramyl-(pentapeptide) pyrophosphoryl-undecaprenol N-acetylglucosamine transferase</fullName>
        <ecNumber evidence="11">2.4.1.227</ecNumber>
    </recommendedName>
    <alternativeName>
        <fullName evidence="11">Undecaprenyl-PP-MurNAc-pentapeptide-UDPGlcNAc GlcNAc transferase</fullName>
    </alternativeName>
</protein>
<feature type="binding site" evidence="11">
    <location>
        <position position="189"/>
    </location>
    <ligand>
        <name>UDP-N-acetyl-alpha-D-glucosamine</name>
        <dbReference type="ChEBI" id="CHEBI:57705"/>
    </ligand>
</feature>
<feature type="binding site" evidence="11">
    <location>
        <position position="291"/>
    </location>
    <ligand>
        <name>UDP-N-acetyl-alpha-D-glucosamine</name>
        <dbReference type="ChEBI" id="CHEBI:57705"/>
    </ligand>
</feature>
<comment type="catalytic activity">
    <reaction evidence="11">
        <text>di-trans,octa-cis-undecaprenyl diphospho-N-acetyl-alpha-D-muramoyl-L-alanyl-D-glutamyl-meso-2,6-diaminopimeloyl-D-alanyl-D-alanine + UDP-N-acetyl-alpha-D-glucosamine = di-trans,octa-cis-undecaprenyl diphospho-[N-acetyl-alpha-D-glucosaminyl-(1-&gt;4)]-N-acetyl-alpha-D-muramoyl-L-alanyl-D-glutamyl-meso-2,6-diaminopimeloyl-D-alanyl-D-alanine + UDP + H(+)</text>
        <dbReference type="Rhea" id="RHEA:31227"/>
        <dbReference type="ChEBI" id="CHEBI:15378"/>
        <dbReference type="ChEBI" id="CHEBI:57705"/>
        <dbReference type="ChEBI" id="CHEBI:58223"/>
        <dbReference type="ChEBI" id="CHEBI:61387"/>
        <dbReference type="ChEBI" id="CHEBI:61388"/>
        <dbReference type="EC" id="2.4.1.227"/>
    </reaction>
</comment>
<organism evidence="15">
    <name type="scientific">Candidatus Tisiphia endosymbiont of Sergentomyia squamirostris</name>
    <dbReference type="NCBI Taxonomy" id="3113639"/>
    <lineage>
        <taxon>Bacteria</taxon>
        <taxon>Pseudomonadati</taxon>
        <taxon>Pseudomonadota</taxon>
        <taxon>Alphaproteobacteria</taxon>
        <taxon>Rickettsiales</taxon>
        <taxon>Rickettsiaceae</taxon>
        <taxon>Rickettsieae</taxon>
        <taxon>Candidatus Tisiphia</taxon>
    </lineage>
</organism>
<sequence length="358" mass="40313">MKNIIVAGGGTAGHLFPAIALGEELMKCGYELHLITDVRCQKYLTEDLKLIPHVINFRLAPKGLINRFKLLISLLFVTFKMLLLLVKIKPYAIIGFGGYPTVPPLLAAVFLRIPIIVYEQNCFIGKANRFFLKYARKVALTYDETKNYNILDKNKKLVIGNIVRENVKNLKVRENFNNDIFRIFIFGGSQGAKVFSTLIPEAIQILVQSNPDIKLHITQQASLEDHDNIAKIYAQLKIPYRLADFFYDMDQQYASQELVISRAGASTISELCYVGLPAIFIPLPSASENHQFYNAKALEDSGAGWCFEQSTITAEKLADKILVLVKNRDILKKTSIELLKRKNDGSRVLADAVEEIIS</sequence>
<evidence type="ECO:0000256" key="5">
    <source>
        <dbReference type="ARBA" id="ARBA00022679"/>
    </source>
</evidence>
<dbReference type="NCBIfam" id="TIGR01133">
    <property type="entry name" value="murG"/>
    <property type="match status" value="1"/>
</dbReference>
<evidence type="ECO:0000259" key="13">
    <source>
        <dbReference type="Pfam" id="PF03033"/>
    </source>
</evidence>
<dbReference type="AlphaFoldDB" id="A0AAT9G9D8"/>
<keyword evidence="2" id="KW-0997">Cell inner membrane</keyword>
<dbReference type="InterPro" id="IPR006009">
    <property type="entry name" value="GlcNAc_MurG"/>
</dbReference>
<dbReference type="Pfam" id="PF04101">
    <property type="entry name" value="Glyco_tran_28_C"/>
    <property type="match status" value="1"/>
</dbReference>
<comment type="similarity">
    <text evidence="11">Belongs to the glycosyltransferase 28 family. MurG subfamily.</text>
</comment>
<dbReference type="CDD" id="cd03785">
    <property type="entry name" value="GT28_MurG"/>
    <property type="match status" value="1"/>
</dbReference>
<evidence type="ECO:0000256" key="1">
    <source>
        <dbReference type="ARBA" id="ARBA00022475"/>
    </source>
</evidence>
<evidence type="ECO:0000259" key="14">
    <source>
        <dbReference type="Pfam" id="PF04101"/>
    </source>
</evidence>
<dbReference type="PANTHER" id="PTHR21015:SF22">
    <property type="entry name" value="GLYCOSYLTRANSFERASE"/>
    <property type="match status" value="1"/>
</dbReference>
<feature type="transmembrane region" description="Helical" evidence="12">
    <location>
        <begin position="68"/>
        <end position="86"/>
    </location>
</feature>
<evidence type="ECO:0000256" key="6">
    <source>
        <dbReference type="ARBA" id="ARBA00022960"/>
    </source>
</evidence>
<dbReference type="GO" id="GO:0050511">
    <property type="term" value="F:undecaprenyldiphospho-muramoylpentapeptide beta-N-acetylglucosaminyltransferase activity"/>
    <property type="evidence" value="ECO:0007669"/>
    <property type="project" value="UniProtKB-UniRule"/>
</dbReference>
<gene>
    <name evidence="11 15" type="primary">murG</name>
    <name evidence="15" type="ORF">DMENIID0002_10430</name>
</gene>
<dbReference type="Gene3D" id="3.40.50.2000">
    <property type="entry name" value="Glycogen Phosphorylase B"/>
    <property type="match status" value="2"/>
</dbReference>
<evidence type="ECO:0000256" key="2">
    <source>
        <dbReference type="ARBA" id="ARBA00022519"/>
    </source>
</evidence>
<keyword evidence="8 11" id="KW-0472">Membrane</keyword>
<dbReference type="GO" id="GO:0005975">
    <property type="term" value="P:carbohydrate metabolic process"/>
    <property type="evidence" value="ECO:0007669"/>
    <property type="project" value="InterPro"/>
</dbReference>